<feature type="region of interest" description="Disordered" evidence="1">
    <location>
        <begin position="51"/>
        <end position="75"/>
    </location>
</feature>
<protein>
    <submittedName>
        <fullName evidence="2">Uncharacterized protein</fullName>
    </submittedName>
</protein>
<dbReference type="Proteomes" id="UP000528286">
    <property type="component" value="Unassembled WGS sequence"/>
</dbReference>
<evidence type="ECO:0000313" key="2">
    <source>
        <dbReference type="EMBL" id="MBB4064478.1"/>
    </source>
</evidence>
<keyword evidence="3" id="KW-1185">Reference proteome</keyword>
<evidence type="ECO:0000313" key="3">
    <source>
        <dbReference type="Proteomes" id="UP000528286"/>
    </source>
</evidence>
<sequence>METAKDTFFKPTKISAEAKADKTNETARQILAAEVRAREKKTEALRALRLAAAPAEEPAPAPRKKAASAKRKTAR</sequence>
<reference evidence="2 3" key="1">
    <citation type="submission" date="2020-08" db="EMBL/GenBank/DDBJ databases">
        <title>Genomic Encyclopedia of Type Strains, Phase IV (KMG-IV): sequencing the most valuable type-strain genomes for metagenomic binning, comparative biology and taxonomic classification.</title>
        <authorList>
            <person name="Goeker M."/>
        </authorList>
    </citation>
    <scope>NUCLEOTIDE SEQUENCE [LARGE SCALE GENOMIC DNA]</scope>
    <source>
        <strain evidence="2 3">DSM 29853</strain>
    </source>
</reference>
<dbReference type="RefSeq" id="WP_183365695.1">
    <property type="nucleotide sequence ID" value="NZ_JACIEZ010000002.1"/>
</dbReference>
<comment type="caution">
    <text evidence="2">The sequence shown here is derived from an EMBL/GenBank/DDBJ whole genome shotgun (WGS) entry which is preliminary data.</text>
</comment>
<evidence type="ECO:0000256" key="1">
    <source>
        <dbReference type="SAM" id="MobiDB-lite"/>
    </source>
</evidence>
<feature type="compositionally biased region" description="Basic residues" evidence="1">
    <location>
        <begin position="62"/>
        <end position="75"/>
    </location>
</feature>
<proteinExistence type="predicted"/>
<dbReference type="EMBL" id="JACIEZ010000002">
    <property type="protein sequence ID" value="MBB4064478.1"/>
    <property type="molecule type" value="Genomic_DNA"/>
</dbReference>
<name>A0A7W6NK37_9HYPH</name>
<organism evidence="2 3">
    <name type="scientific">Gellertiella hungarica</name>
    <dbReference type="NCBI Taxonomy" id="1572859"/>
    <lineage>
        <taxon>Bacteria</taxon>
        <taxon>Pseudomonadati</taxon>
        <taxon>Pseudomonadota</taxon>
        <taxon>Alphaproteobacteria</taxon>
        <taxon>Hyphomicrobiales</taxon>
        <taxon>Rhizobiaceae</taxon>
        <taxon>Gellertiella</taxon>
    </lineage>
</organism>
<accession>A0A7W6NK37</accession>
<dbReference type="AlphaFoldDB" id="A0A7W6NK37"/>
<gene>
    <name evidence="2" type="ORF">GGR23_001655</name>
</gene>